<evidence type="ECO:0000256" key="9">
    <source>
        <dbReference type="ARBA" id="ARBA00023170"/>
    </source>
</evidence>
<dbReference type="Pfam" id="PF18452">
    <property type="entry name" value="Ig_6"/>
    <property type="match status" value="1"/>
</dbReference>
<feature type="domain" description="Ig-like" evidence="13">
    <location>
        <begin position="31"/>
        <end position="103"/>
    </location>
</feature>
<dbReference type="SUPFAM" id="SSF48726">
    <property type="entry name" value="Immunoglobulin"/>
    <property type="match status" value="1"/>
</dbReference>
<dbReference type="InterPro" id="IPR015621">
    <property type="entry name" value="IL-1_rcpt_fam"/>
</dbReference>
<dbReference type="InterPro" id="IPR041416">
    <property type="entry name" value="IL-1RAcP-like_ig"/>
</dbReference>
<dbReference type="Gene3D" id="2.60.40.10">
    <property type="entry name" value="Immunoglobulins"/>
    <property type="match status" value="1"/>
</dbReference>
<dbReference type="InterPro" id="IPR004074">
    <property type="entry name" value="IL-1_rcpt_I/II-typ"/>
</dbReference>
<dbReference type="GO" id="GO:0050727">
    <property type="term" value="P:regulation of inflammatory response"/>
    <property type="evidence" value="ECO:0007669"/>
    <property type="project" value="TreeGrafter"/>
</dbReference>
<sequence length="179" mass="20672">MTSTTLFLCSITVFLYSLKAGKLISGSLRVCSKTGSFTDITVIFLENYNLTWYKTGSQTSVAKDKHSRIHQQNNFIWFLPATLKDSGSYECVIRNLSSCRKIYMNLRVFKNIYGSCFNEKFAIGEEILTSSHAKVVCPHLDYFRDEENTLPLQWYKVKIVLFSLWATAHFIGHIEWNIQ</sequence>
<protein>
    <submittedName>
        <fullName evidence="14">Interleukin 1 receptor like 2</fullName>
    </submittedName>
</protein>
<reference evidence="14" key="1">
    <citation type="submission" date="2025-08" db="UniProtKB">
        <authorList>
            <consortium name="Ensembl"/>
        </authorList>
    </citation>
    <scope>IDENTIFICATION</scope>
</reference>
<name>A0A8C0IPE7_CHEAB</name>
<evidence type="ECO:0000313" key="14">
    <source>
        <dbReference type="Ensembl" id="ENSCABP00000009654.1"/>
    </source>
</evidence>
<organism evidence="14 15">
    <name type="scientific">Chelonoidis abingdonii</name>
    <name type="common">Abingdon island giant tortoise</name>
    <name type="synonym">Testudo abingdonii</name>
    <dbReference type="NCBI Taxonomy" id="106734"/>
    <lineage>
        <taxon>Eukaryota</taxon>
        <taxon>Metazoa</taxon>
        <taxon>Chordata</taxon>
        <taxon>Craniata</taxon>
        <taxon>Vertebrata</taxon>
        <taxon>Euteleostomi</taxon>
        <taxon>Archelosauria</taxon>
        <taxon>Testudinata</taxon>
        <taxon>Testudines</taxon>
        <taxon>Cryptodira</taxon>
        <taxon>Durocryptodira</taxon>
        <taxon>Testudinoidea</taxon>
        <taxon>Testudinidae</taxon>
        <taxon>Chelonoidis</taxon>
    </lineage>
</organism>
<evidence type="ECO:0000256" key="10">
    <source>
        <dbReference type="ARBA" id="ARBA00023180"/>
    </source>
</evidence>
<dbReference type="InterPro" id="IPR036179">
    <property type="entry name" value="Ig-like_dom_sf"/>
</dbReference>
<keyword evidence="10" id="KW-0325">Glycoprotein</keyword>
<evidence type="ECO:0000256" key="11">
    <source>
        <dbReference type="ARBA" id="ARBA00023319"/>
    </source>
</evidence>
<evidence type="ECO:0000256" key="12">
    <source>
        <dbReference type="SAM" id="SignalP"/>
    </source>
</evidence>
<keyword evidence="6" id="KW-1133">Transmembrane helix</keyword>
<evidence type="ECO:0000256" key="7">
    <source>
        <dbReference type="ARBA" id="ARBA00023136"/>
    </source>
</evidence>
<keyword evidence="8" id="KW-1015">Disulfide bond</keyword>
<keyword evidence="15" id="KW-1185">Reference proteome</keyword>
<dbReference type="GO" id="GO:0016020">
    <property type="term" value="C:membrane"/>
    <property type="evidence" value="ECO:0007669"/>
    <property type="project" value="UniProtKB-SubCell"/>
</dbReference>
<keyword evidence="9" id="KW-0675">Receptor</keyword>
<keyword evidence="3" id="KW-0812">Transmembrane</keyword>
<evidence type="ECO:0000259" key="13">
    <source>
        <dbReference type="PROSITE" id="PS50835"/>
    </source>
</evidence>
<comment type="subcellular location">
    <subcellularLocation>
        <location evidence="1">Membrane</location>
        <topology evidence="1">Single-pass type I membrane protein</topology>
    </subcellularLocation>
</comment>
<dbReference type="InterPro" id="IPR013783">
    <property type="entry name" value="Ig-like_fold"/>
</dbReference>
<keyword evidence="7" id="KW-0472">Membrane</keyword>
<evidence type="ECO:0000256" key="2">
    <source>
        <dbReference type="ARBA" id="ARBA00009752"/>
    </source>
</evidence>
<feature type="chain" id="PRO_5034681495" evidence="12">
    <location>
        <begin position="21"/>
        <end position="179"/>
    </location>
</feature>
<feature type="signal peptide" evidence="12">
    <location>
        <begin position="1"/>
        <end position="20"/>
    </location>
</feature>
<keyword evidence="4 12" id="KW-0732">Signal</keyword>
<dbReference type="InterPro" id="IPR007110">
    <property type="entry name" value="Ig-like_dom"/>
</dbReference>
<dbReference type="PANTHER" id="PTHR11890">
    <property type="entry name" value="INTERLEUKIN-1 RECEPTOR FAMILY MEMBER"/>
    <property type="match status" value="1"/>
</dbReference>
<dbReference type="Proteomes" id="UP000694404">
    <property type="component" value="Unplaced"/>
</dbReference>
<evidence type="ECO:0000256" key="1">
    <source>
        <dbReference type="ARBA" id="ARBA00004479"/>
    </source>
</evidence>
<dbReference type="GeneTree" id="ENSGT01090000259985"/>
<dbReference type="AlphaFoldDB" id="A0A8C0IPE7"/>
<comment type="similarity">
    <text evidence="2">Belongs to the interleukin-1 receptor family.</text>
</comment>
<evidence type="ECO:0000256" key="3">
    <source>
        <dbReference type="ARBA" id="ARBA00022692"/>
    </source>
</evidence>
<evidence type="ECO:0000256" key="5">
    <source>
        <dbReference type="ARBA" id="ARBA00022737"/>
    </source>
</evidence>
<keyword evidence="5" id="KW-0677">Repeat</keyword>
<dbReference type="PROSITE" id="PS50835">
    <property type="entry name" value="IG_LIKE"/>
    <property type="match status" value="1"/>
</dbReference>
<evidence type="ECO:0000313" key="15">
    <source>
        <dbReference type="Proteomes" id="UP000694404"/>
    </source>
</evidence>
<keyword evidence="11" id="KW-0393">Immunoglobulin domain</keyword>
<proteinExistence type="inferred from homology"/>
<dbReference type="GO" id="GO:0004908">
    <property type="term" value="F:interleukin-1 receptor activity"/>
    <property type="evidence" value="ECO:0007669"/>
    <property type="project" value="InterPro"/>
</dbReference>
<evidence type="ECO:0000256" key="8">
    <source>
        <dbReference type="ARBA" id="ARBA00023157"/>
    </source>
</evidence>
<dbReference type="PANTHER" id="PTHR11890:SF26">
    <property type="entry name" value="INTERLEUKIN-1 RECEPTOR TYPE 1"/>
    <property type="match status" value="1"/>
</dbReference>
<dbReference type="Ensembl" id="ENSCABT00000010589.1">
    <property type="protein sequence ID" value="ENSCABP00000009654.1"/>
    <property type="gene ID" value="ENSCABG00000007242.1"/>
</dbReference>
<accession>A0A8C0IPE7</accession>
<evidence type="ECO:0000256" key="6">
    <source>
        <dbReference type="ARBA" id="ARBA00022989"/>
    </source>
</evidence>
<reference evidence="14" key="2">
    <citation type="submission" date="2025-09" db="UniProtKB">
        <authorList>
            <consortium name="Ensembl"/>
        </authorList>
    </citation>
    <scope>IDENTIFICATION</scope>
</reference>
<evidence type="ECO:0000256" key="4">
    <source>
        <dbReference type="ARBA" id="ARBA00022729"/>
    </source>
</evidence>
<dbReference type="PRINTS" id="PR01536">
    <property type="entry name" value="INTRLKN1R12F"/>
</dbReference>